<comment type="caution">
    <text evidence="1">The sequence shown here is derived from an EMBL/GenBank/DDBJ whole genome shotgun (WGS) entry which is preliminary data.</text>
</comment>
<proteinExistence type="predicted"/>
<gene>
    <name evidence="1" type="ORF">WJX74_009611</name>
</gene>
<keyword evidence="2" id="KW-1185">Reference proteome</keyword>
<reference evidence="1 2" key="1">
    <citation type="journal article" date="2024" name="Nat. Commun.">
        <title>Phylogenomics reveals the evolutionary origins of lichenization in chlorophyte algae.</title>
        <authorList>
            <person name="Puginier C."/>
            <person name="Libourel C."/>
            <person name="Otte J."/>
            <person name="Skaloud P."/>
            <person name="Haon M."/>
            <person name="Grisel S."/>
            <person name="Petersen M."/>
            <person name="Berrin J.G."/>
            <person name="Delaux P.M."/>
            <person name="Dal Grande F."/>
            <person name="Keller J."/>
        </authorList>
    </citation>
    <scope>NUCLEOTIDE SEQUENCE [LARGE SCALE GENOMIC DNA]</scope>
    <source>
        <strain evidence="1 2">SAG 2145</strain>
    </source>
</reference>
<evidence type="ECO:0000313" key="2">
    <source>
        <dbReference type="Proteomes" id="UP001438707"/>
    </source>
</evidence>
<protein>
    <submittedName>
        <fullName evidence="1">Uncharacterized protein</fullName>
    </submittedName>
</protein>
<name>A0AAW1S458_9CHLO</name>
<dbReference type="AlphaFoldDB" id="A0AAW1S458"/>
<sequence length="118" mass="12353">MNLDFPEGSQGLGWIVGHGPLQLLLIPGLTAASIAAAAAGDTDALNYLRFAAQHFAALGSTQNITALDRLCIEACSLEDYNELGSSRRWQPGHVAIPSPTNPASPMGQHRLQISCASG</sequence>
<dbReference type="Proteomes" id="UP001438707">
    <property type="component" value="Unassembled WGS sequence"/>
</dbReference>
<dbReference type="EMBL" id="JALJOS010000004">
    <property type="protein sequence ID" value="KAK9840418.1"/>
    <property type="molecule type" value="Genomic_DNA"/>
</dbReference>
<accession>A0AAW1S458</accession>
<evidence type="ECO:0000313" key="1">
    <source>
        <dbReference type="EMBL" id="KAK9840418.1"/>
    </source>
</evidence>
<organism evidence="1 2">
    <name type="scientific">Apatococcus lobatus</name>
    <dbReference type="NCBI Taxonomy" id="904363"/>
    <lineage>
        <taxon>Eukaryota</taxon>
        <taxon>Viridiplantae</taxon>
        <taxon>Chlorophyta</taxon>
        <taxon>core chlorophytes</taxon>
        <taxon>Trebouxiophyceae</taxon>
        <taxon>Chlorellales</taxon>
        <taxon>Chlorellaceae</taxon>
        <taxon>Apatococcus</taxon>
    </lineage>
</organism>